<evidence type="ECO:0000313" key="1">
    <source>
        <dbReference type="EMBL" id="KAG5545649.1"/>
    </source>
</evidence>
<accession>A0AAV6JZP3</accession>
<reference evidence="1 2" key="1">
    <citation type="submission" date="2020-08" db="EMBL/GenBank/DDBJ databases">
        <title>Plant Genome Project.</title>
        <authorList>
            <person name="Zhang R.-G."/>
        </authorList>
    </citation>
    <scope>NUCLEOTIDE SEQUENCE [LARGE SCALE GENOMIC DNA]</scope>
    <source>
        <strain evidence="1">WSP0</strain>
        <tissue evidence="1">Leaf</tissue>
    </source>
</reference>
<protein>
    <submittedName>
        <fullName evidence="1">Uncharacterized protein</fullName>
    </submittedName>
</protein>
<dbReference type="Proteomes" id="UP000823749">
    <property type="component" value="Chromosome 6"/>
</dbReference>
<keyword evidence="2" id="KW-1185">Reference proteome</keyword>
<proteinExistence type="predicted"/>
<comment type="caution">
    <text evidence="1">The sequence shown here is derived from an EMBL/GenBank/DDBJ whole genome shotgun (WGS) entry which is preliminary data.</text>
</comment>
<name>A0AAV6JZP3_9ERIC</name>
<sequence length="193" mass="21380">MRCSTSANIGDTVTVSGVLPLWLTWMLSTSTTITVVIAYPPPGERNNQERCIFVDSIQVNHIVRTPDASNSGRVLISTGPCKNGSTQSEWFEFSMSKGGVDSPELSFAVKRDIGHIQLLCVQMEKNGESSHVLTIFDEEAQAIQSARNSSRMLEESYATGVAILSQYASQRNRLKVSVLRQLLYMDACKHIYM</sequence>
<gene>
    <name evidence="1" type="ORF">RHGRI_017959</name>
</gene>
<evidence type="ECO:0000313" key="2">
    <source>
        <dbReference type="Proteomes" id="UP000823749"/>
    </source>
</evidence>
<organism evidence="1 2">
    <name type="scientific">Rhododendron griersonianum</name>
    <dbReference type="NCBI Taxonomy" id="479676"/>
    <lineage>
        <taxon>Eukaryota</taxon>
        <taxon>Viridiplantae</taxon>
        <taxon>Streptophyta</taxon>
        <taxon>Embryophyta</taxon>
        <taxon>Tracheophyta</taxon>
        <taxon>Spermatophyta</taxon>
        <taxon>Magnoliopsida</taxon>
        <taxon>eudicotyledons</taxon>
        <taxon>Gunneridae</taxon>
        <taxon>Pentapetalae</taxon>
        <taxon>asterids</taxon>
        <taxon>Ericales</taxon>
        <taxon>Ericaceae</taxon>
        <taxon>Ericoideae</taxon>
        <taxon>Rhodoreae</taxon>
        <taxon>Rhododendron</taxon>
    </lineage>
</organism>
<dbReference type="AlphaFoldDB" id="A0AAV6JZP3"/>
<dbReference type="EMBL" id="JACTNZ010000006">
    <property type="protein sequence ID" value="KAG5545649.1"/>
    <property type="molecule type" value="Genomic_DNA"/>
</dbReference>